<name>A0A6M0LIK1_PSEXY</name>
<keyword evidence="1" id="KW-0472">Membrane</keyword>
<reference evidence="3 4" key="1">
    <citation type="submission" date="2019-09" db="EMBL/GenBank/DDBJ databases">
        <authorList>
            <person name="Pidcock S.E."/>
            <person name="Huws S.A."/>
        </authorList>
    </citation>
    <scope>NUCLEOTIDE SEQUENCE [LARGE SCALE GENOMIC DNA]</scope>
    <source>
        <strain evidence="3 4">MZ8</strain>
    </source>
</reference>
<organism evidence="3 4">
    <name type="scientific">Pseudobutyrivibrio xylanivorans</name>
    <dbReference type="NCBI Taxonomy" id="185007"/>
    <lineage>
        <taxon>Bacteria</taxon>
        <taxon>Bacillati</taxon>
        <taxon>Bacillota</taxon>
        <taxon>Clostridia</taxon>
        <taxon>Lachnospirales</taxon>
        <taxon>Lachnospiraceae</taxon>
        <taxon>Pseudobutyrivibrio</taxon>
    </lineage>
</organism>
<keyword evidence="1" id="KW-0812">Transmembrane</keyword>
<dbReference type="RefSeq" id="WP_090488884.1">
    <property type="nucleotide sequence ID" value="NZ_VTVE01000003.1"/>
</dbReference>
<dbReference type="Pfam" id="PF13240">
    <property type="entry name" value="Zn_Ribbon_1"/>
    <property type="match status" value="1"/>
</dbReference>
<reference evidence="3 4" key="2">
    <citation type="submission" date="2020-03" db="EMBL/GenBank/DDBJ databases">
        <title>Investigating the evolutionary divergence of the Butyrivibrio group.</title>
        <authorList>
            <person name="Skvortsov T."/>
            <person name="Santos F.G."/>
            <person name="Ting K.S."/>
            <person name="Creevey C.J."/>
        </authorList>
    </citation>
    <scope>NUCLEOTIDE SEQUENCE [LARGE SCALE GENOMIC DNA]</scope>
    <source>
        <strain evidence="3 4">MZ8</strain>
    </source>
</reference>
<evidence type="ECO:0000256" key="1">
    <source>
        <dbReference type="SAM" id="Phobius"/>
    </source>
</evidence>
<dbReference type="Proteomes" id="UP000473091">
    <property type="component" value="Unassembled WGS sequence"/>
</dbReference>
<gene>
    <name evidence="3" type="ORF">F0Q01_10915</name>
</gene>
<proteinExistence type="predicted"/>
<dbReference type="Gene3D" id="1.20.140.150">
    <property type="match status" value="1"/>
</dbReference>
<accession>A0A6M0LIK1</accession>
<evidence type="ECO:0000259" key="2">
    <source>
        <dbReference type="Pfam" id="PF13240"/>
    </source>
</evidence>
<dbReference type="InterPro" id="IPR026870">
    <property type="entry name" value="Zinc_ribbon_dom"/>
</dbReference>
<evidence type="ECO:0000313" key="3">
    <source>
        <dbReference type="EMBL" id="NEX02388.1"/>
    </source>
</evidence>
<dbReference type="EMBL" id="VTVE01000003">
    <property type="protein sequence ID" value="NEX02388.1"/>
    <property type="molecule type" value="Genomic_DNA"/>
</dbReference>
<feature type="transmembrane region" description="Helical" evidence="1">
    <location>
        <begin position="54"/>
        <end position="79"/>
    </location>
</feature>
<evidence type="ECO:0000313" key="4">
    <source>
        <dbReference type="Proteomes" id="UP000473091"/>
    </source>
</evidence>
<dbReference type="AlphaFoldDB" id="A0A6M0LIK1"/>
<keyword evidence="1" id="KW-1133">Transmembrane helix</keyword>
<feature type="transmembrane region" description="Helical" evidence="1">
    <location>
        <begin position="91"/>
        <end position="115"/>
    </location>
</feature>
<comment type="caution">
    <text evidence="3">The sequence shown here is derived from an EMBL/GenBank/DDBJ whole genome shotgun (WGS) entry which is preliminary data.</text>
</comment>
<sequence length="126" mass="13654">MAFCTKCGNEIPDDSSFCSVCGQPVGDVVQVQAPATQQTEYYGSQPAQKPESKALAICALVFSILLPFVGLILGIIGMAVSKDESNKKMSLIALIIAAVLVVLEIVFLIMIFRMVTAPLYNPSYWY</sequence>
<feature type="domain" description="Zinc-ribbon" evidence="2">
    <location>
        <begin position="3"/>
        <end position="25"/>
    </location>
</feature>
<protein>
    <submittedName>
        <fullName evidence="3">Zinc-ribbon domain-containing protein</fullName>
    </submittedName>
</protein>